<keyword evidence="6 14" id="KW-0812">Transmembrane</keyword>
<keyword evidence="11 14" id="KW-0472">Membrane</keyword>
<name>A0A5J5FX25_9BACL</name>
<keyword evidence="8 14" id="KW-1133">Transmembrane helix</keyword>
<evidence type="ECO:0000256" key="7">
    <source>
        <dbReference type="ARBA" id="ARBA00022781"/>
    </source>
</evidence>
<evidence type="ECO:0000256" key="3">
    <source>
        <dbReference type="ARBA" id="ARBA00022448"/>
    </source>
</evidence>
<feature type="site" description="Reversibly protonated during proton transport" evidence="14">
    <location>
        <position position="59"/>
    </location>
</feature>
<keyword evidence="17" id="KW-1185">Reference proteome</keyword>
<dbReference type="FunFam" id="1.20.20.10:FF:000004">
    <property type="entry name" value="ATP synthase subunit c"/>
    <property type="match status" value="1"/>
</dbReference>
<dbReference type="InterPro" id="IPR000454">
    <property type="entry name" value="ATP_synth_F0_csu"/>
</dbReference>
<evidence type="ECO:0000256" key="12">
    <source>
        <dbReference type="ARBA" id="ARBA00023310"/>
    </source>
</evidence>
<gene>
    <name evidence="14 16" type="primary">atpE</name>
    <name evidence="16" type="ORF">F4V43_17375</name>
</gene>
<dbReference type="NCBIfam" id="NF005363">
    <property type="entry name" value="PRK06876.1"/>
    <property type="match status" value="1"/>
</dbReference>
<evidence type="ECO:0000256" key="6">
    <source>
        <dbReference type="ARBA" id="ARBA00022692"/>
    </source>
</evidence>
<sequence>MKMGVMAYIAAAIAVGLGALGAGIGNGLIVSKTVEGIARQPEAKSTLQTTMFIGVGLVEALPIIGVVLAFIFYTGA</sequence>
<dbReference type="InterPro" id="IPR020537">
    <property type="entry name" value="ATP_synth_F0_csu_DDCD_BS"/>
</dbReference>
<dbReference type="GO" id="GO:0045259">
    <property type="term" value="C:proton-transporting ATP synthase complex"/>
    <property type="evidence" value="ECO:0007669"/>
    <property type="project" value="UniProtKB-KW"/>
</dbReference>
<dbReference type="SUPFAM" id="SSF81333">
    <property type="entry name" value="F1F0 ATP synthase subunit C"/>
    <property type="match status" value="1"/>
</dbReference>
<evidence type="ECO:0000256" key="9">
    <source>
        <dbReference type="ARBA" id="ARBA00023065"/>
    </source>
</evidence>
<dbReference type="GO" id="GO:0033177">
    <property type="term" value="C:proton-transporting two-sector ATPase complex, proton-transporting domain"/>
    <property type="evidence" value="ECO:0007669"/>
    <property type="project" value="InterPro"/>
</dbReference>
<dbReference type="NCBIfam" id="TIGR01260">
    <property type="entry name" value="ATP_synt_c"/>
    <property type="match status" value="1"/>
</dbReference>
<evidence type="ECO:0000256" key="13">
    <source>
        <dbReference type="ARBA" id="ARBA00025198"/>
    </source>
</evidence>
<dbReference type="CDD" id="cd18185">
    <property type="entry name" value="ATP-synt_Fo_c_ATPE"/>
    <property type="match status" value="1"/>
</dbReference>
<dbReference type="PROSITE" id="PS00605">
    <property type="entry name" value="ATPASE_C"/>
    <property type="match status" value="1"/>
</dbReference>
<evidence type="ECO:0000256" key="8">
    <source>
        <dbReference type="ARBA" id="ARBA00022989"/>
    </source>
</evidence>
<evidence type="ECO:0000259" key="15">
    <source>
        <dbReference type="Pfam" id="PF00137"/>
    </source>
</evidence>
<comment type="similarity">
    <text evidence="2 14">Belongs to the ATPase C chain family.</text>
</comment>
<reference evidence="16 17" key="1">
    <citation type="submission" date="2019-09" db="EMBL/GenBank/DDBJ databases">
        <title>Bacillus ochoae sp. nov., Paenibacillus whitsoniae sp. nov., Paenibacillus spiritus sp. nov. Isolated from the Mars Exploration Rover during spacecraft assembly.</title>
        <authorList>
            <person name="Seuylemezian A."/>
            <person name="Vaishampayan P."/>
        </authorList>
    </citation>
    <scope>NUCLEOTIDE SEQUENCE [LARGE SCALE GENOMIC DNA]</scope>
    <source>
        <strain evidence="16 17">MER_111</strain>
    </source>
</reference>
<dbReference type="AlphaFoldDB" id="A0A5J5FX25"/>
<dbReference type="Pfam" id="PF00137">
    <property type="entry name" value="ATP-synt_C"/>
    <property type="match status" value="1"/>
</dbReference>
<dbReference type="Proteomes" id="UP000367750">
    <property type="component" value="Unassembled WGS sequence"/>
</dbReference>
<comment type="subcellular location">
    <subcellularLocation>
        <location evidence="14">Cell membrane</location>
        <topology evidence="14">Multi-pass membrane protein</topology>
    </subcellularLocation>
    <subcellularLocation>
        <location evidence="1">Membrane</location>
        <topology evidence="1">Multi-pass membrane protein</topology>
    </subcellularLocation>
</comment>
<keyword evidence="5 14" id="KW-0138">CF(0)</keyword>
<keyword evidence="12 14" id="KW-0066">ATP synthesis</keyword>
<keyword evidence="4 14" id="KW-1003">Cell membrane</keyword>
<proteinExistence type="inferred from homology"/>
<keyword evidence="3 14" id="KW-0813">Transport</keyword>
<evidence type="ECO:0000256" key="1">
    <source>
        <dbReference type="ARBA" id="ARBA00004141"/>
    </source>
</evidence>
<dbReference type="InterPro" id="IPR002379">
    <property type="entry name" value="ATPase_proteolipid_c-like_dom"/>
</dbReference>
<evidence type="ECO:0000256" key="11">
    <source>
        <dbReference type="ARBA" id="ARBA00023136"/>
    </source>
</evidence>
<dbReference type="PRINTS" id="PR00124">
    <property type="entry name" value="ATPASEC"/>
</dbReference>
<dbReference type="GO" id="GO:0008289">
    <property type="term" value="F:lipid binding"/>
    <property type="evidence" value="ECO:0007669"/>
    <property type="project" value="UniProtKB-KW"/>
</dbReference>
<dbReference type="InterPro" id="IPR038662">
    <property type="entry name" value="ATP_synth_F0_csu_sf"/>
</dbReference>
<keyword evidence="9 14" id="KW-0406">Ion transport</keyword>
<evidence type="ECO:0000256" key="10">
    <source>
        <dbReference type="ARBA" id="ARBA00023121"/>
    </source>
</evidence>
<keyword evidence="7 14" id="KW-0375">Hydrogen ion transport</keyword>
<keyword evidence="10 14" id="KW-0446">Lipid-binding</keyword>
<comment type="caution">
    <text evidence="16">The sequence shown here is derived from an EMBL/GenBank/DDBJ whole genome shotgun (WGS) entry which is preliminary data.</text>
</comment>
<dbReference type="InterPro" id="IPR035921">
    <property type="entry name" value="F/V-ATP_Csub_sf"/>
</dbReference>
<dbReference type="OrthoDB" id="2357540at2"/>
<dbReference type="HAMAP" id="MF_01396">
    <property type="entry name" value="ATP_synth_c_bact"/>
    <property type="match status" value="1"/>
</dbReference>
<feature type="transmembrane region" description="Helical" evidence="14">
    <location>
        <begin position="51"/>
        <end position="73"/>
    </location>
</feature>
<comment type="function">
    <text evidence="13 14">F(1)F(0) ATP synthase produces ATP from ADP in the presence of a proton or sodium gradient. F-type ATPases consist of two structural domains, F(1) containing the extramembraneous catalytic core and F(0) containing the membrane proton channel, linked together by a central stalk and a peripheral stalk. During catalysis, ATP synthesis in the catalytic domain of F(1) is coupled via a rotary mechanism of the central stalk subunits to proton translocation.</text>
</comment>
<evidence type="ECO:0000313" key="17">
    <source>
        <dbReference type="Proteomes" id="UP000367750"/>
    </source>
</evidence>
<evidence type="ECO:0000256" key="2">
    <source>
        <dbReference type="ARBA" id="ARBA00006704"/>
    </source>
</evidence>
<comment type="function">
    <text evidence="14">Key component of the F(0) channel; it plays a direct role in translocation across the membrane. A homomeric c-ring of between 10-14 subunits forms the central stalk rotor element with the F(1) delta and epsilon subunits.</text>
</comment>
<dbReference type="Gene3D" id="1.20.20.10">
    <property type="entry name" value="F1F0 ATP synthase subunit C"/>
    <property type="match status" value="1"/>
</dbReference>
<dbReference type="EMBL" id="VYKK01000028">
    <property type="protein sequence ID" value="KAA8998023.1"/>
    <property type="molecule type" value="Genomic_DNA"/>
</dbReference>
<evidence type="ECO:0000313" key="16">
    <source>
        <dbReference type="EMBL" id="KAA8998023.1"/>
    </source>
</evidence>
<evidence type="ECO:0000256" key="14">
    <source>
        <dbReference type="HAMAP-Rule" id="MF_01396"/>
    </source>
</evidence>
<dbReference type="GO" id="GO:0046933">
    <property type="term" value="F:proton-transporting ATP synthase activity, rotational mechanism"/>
    <property type="evidence" value="ECO:0007669"/>
    <property type="project" value="UniProtKB-UniRule"/>
</dbReference>
<dbReference type="InterPro" id="IPR005953">
    <property type="entry name" value="ATP_synth_csu_bac/chlpt"/>
</dbReference>
<comment type="caution">
    <text evidence="14">Lacks conserved residue(s) required for the propagation of feature annotation.</text>
</comment>
<feature type="domain" description="V-ATPase proteolipid subunit C-like" evidence="15">
    <location>
        <begin position="9"/>
        <end position="72"/>
    </location>
</feature>
<protein>
    <recommendedName>
        <fullName evidence="14">ATP synthase subunit c</fullName>
    </recommendedName>
    <alternativeName>
        <fullName evidence="14">ATP synthase F(0) sector subunit c</fullName>
    </alternativeName>
    <alternativeName>
        <fullName evidence="14">F-type ATPase subunit c</fullName>
        <shortName evidence="14">F-ATPase subunit c</shortName>
    </alternativeName>
    <alternativeName>
        <fullName evidence="14">Lipid-binding protein</fullName>
    </alternativeName>
</protein>
<accession>A0A5J5FX25</accession>
<organism evidence="16 17">
    <name type="scientific">Paenibacillus spiritus</name>
    <dbReference type="NCBI Taxonomy" id="2496557"/>
    <lineage>
        <taxon>Bacteria</taxon>
        <taxon>Bacillati</taxon>
        <taxon>Bacillota</taxon>
        <taxon>Bacilli</taxon>
        <taxon>Bacillales</taxon>
        <taxon>Paenibacillaceae</taxon>
        <taxon>Paenibacillus</taxon>
    </lineage>
</organism>
<dbReference type="GO" id="GO:0005886">
    <property type="term" value="C:plasma membrane"/>
    <property type="evidence" value="ECO:0007669"/>
    <property type="project" value="UniProtKB-SubCell"/>
</dbReference>
<evidence type="ECO:0000256" key="4">
    <source>
        <dbReference type="ARBA" id="ARBA00022475"/>
    </source>
</evidence>
<evidence type="ECO:0000256" key="5">
    <source>
        <dbReference type="ARBA" id="ARBA00022547"/>
    </source>
</evidence>